<keyword evidence="2 6" id="KW-0479">Metal-binding</keyword>
<keyword evidence="5 6" id="KW-0411">Iron-sulfur</keyword>
<evidence type="ECO:0000256" key="1">
    <source>
        <dbReference type="ARBA" id="ARBA00022448"/>
    </source>
</evidence>
<evidence type="ECO:0000256" key="3">
    <source>
        <dbReference type="ARBA" id="ARBA00022982"/>
    </source>
</evidence>
<dbReference type="EMBL" id="CP101620">
    <property type="protein sequence ID" value="UTY39001.1"/>
    <property type="molecule type" value="Genomic_DNA"/>
</dbReference>
<dbReference type="InterPro" id="IPR017900">
    <property type="entry name" value="4Fe4S_Fe_S_CS"/>
</dbReference>
<keyword evidence="1 6" id="KW-0813">Transport</keyword>
<dbReference type="PRINTS" id="PR00352">
    <property type="entry name" value="3FE4SFRDOXIN"/>
</dbReference>
<dbReference type="InterPro" id="IPR017896">
    <property type="entry name" value="4Fe4S_Fe-S-bd"/>
</dbReference>
<proteinExistence type="predicted"/>
<evidence type="ECO:0000256" key="6">
    <source>
        <dbReference type="RuleBase" id="RU368020"/>
    </source>
</evidence>
<organism evidence="8 9">
    <name type="scientific">Allocoprobacillus halotolerans</name>
    <dbReference type="NCBI Taxonomy" id="2944914"/>
    <lineage>
        <taxon>Bacteria</taxon>
        <taxon>Bacillati</taxon>
        <taxon>Bacillota</taxon>
        <taxon>Erysipelotrichia</taxon>
        <taxon>Erysipelotrichales</taxon>
        <taxon>Erysipelotrichaceae</taxon>
        <taxon>Allocoprobacillus</taxon>
    </lineage>
</organism>
<dbReference type="PROSITE" id="PS51379">
    <property type="entry name" value="4FE4S_FER_2"/>
    <property type="match status" value="1"/>
</dbReference>
<dbReference type="InterPro" id="IPR001080">
    <property type="entry name" value="3Fe4S_ferredoxin"/>
</dbReference>
<keyword evidence="4 6" id="KW-0408">Iron</keyword>
<evidence type="ECO:0000256" key="5">
    <source>
        <dbReference type="ARBA" id="ARBA00023014"/>
    </source>
</evidence>
<reference evidence="8" key="1">
    <citation type="submission" date="2022-07" db="EMBL/GenBank/DDBJ databases">
        <title>Faecal culturing of patients with breast cancer.</title>
        <authorList>
            <person name="Teng N.M.Y."/>
            <person name="Kiu R."/>
            <person name="Evans R."/>
            <person name="Baker D.J."/>
            <person name="Zenner C."/>
            <person name="Robinson S.D."/>
            <person name="Hall L.J."/>
        </authorList>
    </citation>
    <scope>NUCLEOTIDE SEQUENCE</scope>
    <source>
        <strain evidence="8">LH1062</strain>
    </source>
</reference>
<dbReference type="InterPro" id="IPR051269">
    <property type="entry name" value="Fe-S_cluster_ET"/>
</dbReference>
<evidence type="ECO:0000256" key="4">
    <source>
        <dbReference type="ARBA" id="ARBA00023004"/>
    </source>
</evidence>
<dbReference type="PANTHER" id="PTHR36923">
    <property type="entry name" value="FERREDOXIN"/>
    <property type="match status" value="1"/>
</dbReference>
<accession>A0ABY5I487</accession>
<name>A0ABY5I487_9FIRM</name>
<dbReference type="PROSITE" id="PS00198">
    <property type="entry name" value="4FE4S_FER_1"/>
    <property type="match status" value="1"/>
</dbReference>
<dbReference type="Gene3D" id="3.30.70.20">
    <property type="match status" value="1"/>
</dbReference>
<dbReference type="PANTHER" id="PTHR36923:SF3">
    <property type="entry name" value="FERREDOXIN"/>
    <property type="match status" value="1"/>
</dbReference>
<dbReference type="SUPFAM" id="SSF54862">
    <property type="entry name" value="4Fe-4S ferredoxins"/>
    <property type="match status" value="1"/>
</dbReference>
<dbReference type="RefSeq" id="WP_290139801.1">
    <property type="nucleotide sequence ID" value="NZ_CP101620.1"/>
</dbReference>
<evidence type="ECO:0000259" key="7">
    <source>
        <dbReference type="PROSITE" id="PS51379"/>
    </source>
</evidence>
<sequence>MYKVNENCIGCGWCVSLCPDVFQINDHDVSEVIVDEISDGLEEIIKEAQVACPMQAIVKK</sequence>
<evidence type="ECO:0000256" key="2">
    <source>
        <dbReference type="ARBA" id="ARBA00022723"/>
    </source>
</evidence>
<comment type="function">
    <text evidence="6">Ferredoxins are iron-sulfur proteins that transfer electrons in a wide variety of metabolic reactions.</text>
</comment>
<gene>
    <name evidence="8" type="ORF">NMU03_15690</name>
</gene>
<protein>
    <recommendedName>
        <fullName evidence="6">Ferredoxin</fullName>
    </recommendedName>
</protein>
<dbReference type="Proteomes" id="UP001060112">
    <property type="component" value="Chromosome"/>
</dbReference>
<evidence type="ECO:0000313" key="8">
    <source>
        <dbReference type="EMBL" id="UTY39001.1"/>
    </source>
</evidence>
<keyword evidence="3 6" id="KW-0249">Electron transport</keyword>
<dbReference type="Pfam" id="PF13370">
    <property type="entry name" value="Fer4_13"/>
    <property type="match status" value="1"/>
</dbReference>
<keyword evidence="9" id="KW-1185">Reference proteome</keyword>
<evidence type="ECO:0000313" key="9">
    <source>
        <dbReference type="Proteomes" id="UP001060112"/>
    </source>
</evidence>
<feature type="domain" description="4Fe-4S ferredoxin-type" evidence="7">
    <location>
        <begin position="1"/>
        <end position="27"/>
    </location>
</feature>